<reference evidence="1" key="1">
    <citation type="submission" date="2019-08" db="EMBL/GenBank/DDBJ databases">
        <title>Genome sequence of Clostridiales bacterium MT110.</title>
        <authorList>
            <person name="Cao J."/>
        </authorList>
    </citation>
    <scope>NUCLEOTIDE SEQUENCE</scope>
    <source>
        <strain evidence="1">MT110</strain>
    </source>
</reference>
<protein>
    <submittedName>
        <fullName evidence="1">Uncharacterized protein</fullName>
    </submittedName>
</protein>
<dbReference type="Proteomes" id="UP000594014">
    <property type="component" value="Chromosome"/>
</dbReference>
<gene>
    <name evidence="1" type="ORF">FRZ06_15955</name>
</gene>
<dbReference type="EMBL" id="CP042469">
    <property type="protein sequence ID" value="QOX64731.1"/>
    <property type="molecule type" value="Genomic_DNA"/>
</dbReference>
<keyword evidence="2" id="KW-1185">Reference proteome</keyword>
<organism evidence="1 2">
    <name type="scientific">Anoxybacterium hadale</name>
    <dbReference type="NCBI Taxonomy" id="3408580"/>
    <lineage>
        <taxon>Bacteria</taxon>
        <taxon>Bacillati</taxon>
        <taxon>Bacillota</taxon>
        <taxon>Clostridia</taxon>
        <taxon>Peptostreptococcales</taxon>
        <taxon>Anaerovoracaceae</taxon>
        <taxon>Anoxybacterium</taxon>
    </lineage>
</organism>
<name>A0ACD1AE89_9FIRM</name>
<evidence type="ECO:0000313" key="2">
    <source>
        <dbReference type="Proteomes" id="UP000594014"/>
    </source>
</evidence>
<proteinExistence type="predicted"/>
<evidence type="ECO:0000313" key="1">
    <source>
        <dbReference type="EMBL" id="QOX64731.1"/>
    </source>
</evidence>
<accession>A0ACD1AE89</accession>
<sequence>MDAYELTALITAFAIAIAKATPNNEELAVISLAYSQLSDALDFIIAERALLSTHPQSEIPPIIALP</sequence>